<keyword evidence="6 11" id="KW-0732">Signal</keyword>
<evidence type="ECO:0000256" key="4">
    <source>
        <dbReference type="ARBA" id="ARBA00022452"/>
    </source>
</evidence>
<dbReference type="CDD" id="cd00342">
    <property type="entry name" value="gram_neg_porins"/>
    <property type="match status" value="1"/>
</dbReference>
<keyword evidence="10" id="KW-0998">Cell outer membrane</keyword>
<dbReference type="InterPro" id="IPR023614">
    <property type="entry name" value="Porin_dom_sf"/>
</dbReference>
<dbReference type="Gene3D" id="2.40.160.10">
    <property type="entry name" value="Porin"/>
    <property type="match status" value="1"/>
</dbReference>
<keyword evidence="5" id="KW-0812">Transmembrane</keyword>
<reference evidence="14" key="1">
    <citation type="submission" date="2018-06" db="EMBL/GenBank/DDBJ databases">
        <authorList>
            <person name="Feng T."/>
            <person name="Jeon C.O."/>
        </authorList>
    </citation>
    <scope>NUCLEOTIDE SEQUENCE [LARGE SCALE GENOMIC DNA]</scope>
    <source>
        <strain evidence="14">S23</strain>
    </source>
</reference>
<evidence type="ECO:0000256" key="2">
    <source>
        <dbReference type="ARBA" id="ARBA00011233"/>
    </source>
</evidence>
<evidence type="ECO:0000256" key="6">
    <source>
        <dbReference type="ARBA" id="ARBA00022729"/>
    </source>
</evidence>
<evidence type="ECO:0000256" key="5">
    <source>
        <dbReference type="ARBA" id="ARBA00022692"/>
    </source>
</evidence>
<proteinExistence type="predicted"/>
<evidence type="ECO:0000256" key="9">
    <source>
        <dbReference type="ARBA" id="ARBA00023136"/>
    </source>
</evidence>
<sequence length="351" mass="36701">MKTNGKYLVAAAMGGLLTGAAEAQSSVTLYGVMDAGIEYVSHAGVDGSGSAYRVTSGNTAASRWGLRGSEDLGGGVSEIFVLESGFFADTGMAGLGGRLFGRRAFVGIAGPWGQVTLGRQNNTLFDFFIPFDTNRYAPYSVLAHDAQFSGRADNAIKYTGDFGNLTISGLYSAGYDSTISGGSEVPGVPRVGQEIGAGASYTAGKLGMAFVYDQRRGTSVASAGNVERRYAAGLIYTSGPFTAMAGYRFLQSGLVNPTIRSNLYWLGGAYAMKPALTLRAGIYRTDVRASDDDAISYTLQLAYNLSKLTEVYLNASYMDNKGRSTLGVASATKAAQGVGQTGVAAGIKHIF</sequence>
<evidence type="ECO:0000313" key="14">
    <source>
        <dbReference type="Proteomes" id="UP000255165"/>
    </source>
</evidence>
<accession>A0A370NSM8</accession>
<dbReference type="PANTHER" id="PTHR34501:SF9">
    <property type="entry name" value="MAJOR OUTER MEMBRANE PROTEIN P.IA"/>
    <property type="match status" value="1"/>
</dbReference>
<evidence type="ECO:0000256" key="10">
    <source>
        <dbReference type="ARBA" id="ARBA00023237"/>
    </source>
</evidence>
<dbReference type="AlphaFoldDB" id="A0A370NSM8"/>
<evidence type="ECO:0000256" key="8">
    <source>
        <dbReference type="ARBA" id="ARBA00023114"/>
    </source>
</evidence>
<evidence type="ECO:0000313" key="13">
    <source>
        <dbReference type="EMBL" id="RDK08584.1"/>
    </source>
</evidence>
<dbReference type="EMBL" id="QKWJ01000024">
    <property type="protein sequence ID" value="RDK08584.1"/>
    <property type="molecule type" value="Genomic_DNA"/>
</dbReference>
<keyword evidence="3" id="KW-0813">Transport</keyword>
<dbReference type="SUPFAM" id="SSF56935">
    <property type="entry name" value="Porins"/>
    <property type="match status" value="1"/>
</dbReference>
<feature type="chain" id="PRO_5016993768" evidence="11">
    <location>
        <begin position="24"/>
        <end position="351"/>
    </location>
</feature>
<comment type="subcellular location">
    <subcellularLocation>
        <location evidence="1">Cell outer membrane</location>
        <topology evidence="1">Multi-pass membrane protein</topology>
    </subcellularLocation>
</comment>
<dbReference type="GO" id="GO:0015288">
    <property type="term" value="F:porin activity"/>
    <property type="evidence" value="ECO:0007669"/>
    <property type="project" value="UniProtKB-KW"/>
</dbReference>
<dbReference type="InterPro" id="IPR033900">
    <property type="entry name" value="Gram_neg_porin_domain"/>
</dbReference>
<keyword evidence="4" id="KW-1134">Transmembrane beta strand</keyword>
<organism evidence="13 14">
    <name type="scientific">Cupriavidus lacunae</name>
    <dbReference type="NCBI Taxonomy" id="2666307"/>
    <lineage>
        <taxon>Bacteria</taxon>
        <taxon>Pseudomonadati</taxon>
        <taxon>Pseudomonadota</taxon>
        <taxon>Betaproteobacteria</taxon>
        <taxon>Burkholderiales</taxon>
        <taxon>Burkholderiaceae</taxon>
        <taxon>Cupriavidus</taxon>
    </lineage>
</organism>
<dbReference type="GO" id="GO:0006811">
    <property type="term" value="P:monoatomic ion transport"/>
    <property type="evidence" value="ECO:0007669"/>
    <property type="project" value="UniProtKB-KW"/>
</dbReference>
<evidence type="ECO:0000256" key="7">
    <source>
        <dbReference type="ARBA" id="ARBA00023065"/>
    </source>
</evidence>
<dbReference type="GO" id="GO:0046930">
    <property type="term" value="C:pore complex"/>
    <property type="evidence" value="ECO:0007669"/>
    <property type="project" value="UniProtKB-KW"/>
</dbReference>
<dbReference type="Proteomes" id="UP000255165">
    <property type="component" value="Unassembled WGS sequence"/>
</dbReference>
<feature type="domain" description="Porin" evidence="12">
    <location>
        <begin position="10"/>
        <end position="322"/>
    </location>
</feature>
<dbReference type="InterPro" id="IPR050298">
    <property type="entry name" value="Gram-neg_bact_OMP"/>
</dbReference>
<evidence type="ECO:0000259" key="12">
    <source>
        <dbReference type="Pfam" id="PF13609"/>
    </source>
</evidence>
<comment type="caution">
    <text evidence="13">The sequence shown here is derived from an EMBL/GenBank/DDBJ whole genome shotgun (WGS) entry which is preliminary data.</text>
</comment>
<evidence type="ECO:0000256" key="1">
    <source>
        <dbReference type="ARBA" id="ARBA00004571"/>
    </source>
</evidence>
<keyword evidence="9" id="KW-0472">Membrane</keyword>
<protein>
    <submittedName>
        <fullName evidence="13">Porin</fullName>
    </submittedName>
</protein>
<name>A0A370NSM8_9BURK</name>
<evidence type="ECO:0000256" key="3">
    <source>
        <dbReference type="ARBA" id="ARBA00022448"/>
    </source>
</evidence>
<dbReference type="GO" id="GO:0009279">
    <property type="term" value="C:cell outer membrane"/>
    <property type="evidence" value="ECO:0007669"/>
    <property type="project" value="UniProtKB-SubCell"/>
</dbReference>
<keyword evidence="14" id="KW-1185">Reference proteome</keyword>
<comment type="subunit">
    <text evidence="2">Homotrimer.</text>
</comment>
<keyword evidence="7" id="KW-0406">Ion transport</keyword>
<gene>
    <name evidence="13" type="ORF">DN412_19365</name>
</gene>
<dbReference type="Pfam" id="PF13609">
    <property type="entry name" value="Porin_4"/>
    <property type="match status" value="1"/>
</dbReference>
<evidence type="ECO:0000256" key="11">
    <source>
        <dbReference type="SAM" id="SignalP"/>
    </source>
</evidence>
<dbReference type="PANTHER" id="PTHR34501">
    <property type="entry name" value="PROTEIN YDDL-RELATED"/>
    <property type="match status" value="1"/>
</dbReference>
<keyword evidence="8" id="KW-0626">Porin</keyword>
<feature type="signal peptide" evidence="11">
    <location>
        <begin position="1"/>
        <end position="23"/>
    </location>
</feature>